<proteinExistence type="predicted"/>
<protein>
    <submittedName>
        <fullName evidence="1">Uncharacterized protein</fullName>
    </submittedName>
</protein>
<accession>A0ABN7TX95</accession>
<reference evidence="1 2" key="1">
    <citation type="submission" date="2021-06" db="EMBL/GenBank/DDBJ databases">
        <authorList>
            <person name="Criscuolo A."/>
        </authorList>
    </citation>
    <scope>NUCLEOTIDE SEQUENCE [LARGE SCALE GENOMIC DNA]</scope>
    <source>
        <strain evidence="2">CIP 111802</strain>
    </source>
</reference>
<dbReference type="Proteomes" id="UP000730618">
    <property type="component" value="Unassembled WGS sequence"/>
</dbReference>
<dbReference type="EMBL" id="CAJVCE010000060">
    <property type="protein sequence ID" value="CAG7659102.1"/>
    <property type="molecule type" value="Genomic_DNA"/>
</dbReference>
<keyword evidence="2" id="KW-1185">Reference proteome</keyword>
<evidence type="ECO:0000313" key="2">
    <source>
        <dbReference type="Proteomes" id="UP000730618"/>
    </source>
</evidence>
<comment type="caution">
    <text evidence="1">The sequence shown here is derived from an EMBL/GenBank/DDBJ whole genome shotgun (WGS) entry which is preliminary data.</text>
</comment>
<evidence type="ECO:0000313" key="1">
    <source>
        <dbReference type="EMBL" id="CAG7659102.1"/>
    </source>
</evidence>
<organism evidence="1 2">
    <name type="scientific">Paenibacillus allorhizosphaerae</name>
    <dbReference type="NCBI Taxonomy" id="2849866"/>
    <lineage>
        <taxon>Bacteria</taxon>
        <taxon>Bacillati</taxon>
        <taxon>Bacillota</taxon>
        <taxon>Bacilli</taxon>
        <taxon>Bacillales</taxon>
        <taxon>Paenibacillaceae</taxon>
        <taxon>Paenibacillus</taxon>
    </lineage>
</organism>
<name>A0ABN7TX95_9BACL</name>
<sequence length="37" mass="4453">MGQDHMELLRTLLFMKIIKVRILDNNFYNTLRSTVDL</sequence>
<gene>
    <name evidence="1" type="ORF">PAECIP111802_07371</name>
</gene>